<evidence type="ECO:0000313" key="7">
    <source>
        <dbReference type="Proteomes" id="UP000325315"/>
    </source>
</evidence>
<dbReference type="GO" id="GO:0005778">
    <property type="term" value="C:peroxisomal membrane"/>
    <property type="evidence" value="ECO:0007669"/>
    <property type="project" value="TreeGrafter"/>
</dbReference>
<gene>
    <name evidence="6" type="ORF">EPI10_024123</name>
</gene>
<protein>
    <submittedName>
        <fullName evidence="6">ABC transporter D family member 1-like</fullName>
    </submittedName>
</protein>
<comment type="caution">
    <text evidence="6">The sequence shown here is derived from an EMBL/GenBank/DDBJ whole genome shotgun (WGS) entry which is preliminary data.</text>
</comment>
<dbReference type="GO" id="GO:0005524">
    <property type="term" value="F:ATP binding"/>
    <property type="evidence" value="ECO:0007669"/>
    <property type="project" value="InterPro"/>
</dbReference>
<proteinExistence type="predicted"/>
<keyword evidence="1" id="KW-0813">Transport</keyword>
<dbReference type="InterPro" id="IPR011527">
    <property type="entry name" value="ABC1_TM_dom"/>
</dbReference>
<keyword evidence="2" id="KW-0812">Transmembrane</keyword>
<sequence>MLSLQLLQLTDRGRNVLASRSFYPSVYHPFEVNMLCGMILFLKPPSWKAILLASGIVVAGGTAYLQSRFSSKKPYSYGHSNGVQDDRENSDEVLKRNNNVKGTTRKRGGLKSLQVLTAILLSKMGQTGARDLLALVGIVVLRTALTNRLAKVQGFLFRAAFLQRVPSFFMLISENILLCFLLSTFHSTSKYITGTLSLSFRKILTKLIHTHYFEVVFCL</sequence>
<dbReference type="GO" id="GO:0005324">
    <property type="term" value="F:long-chain fatty acid transmembrane transporter activity"/>
    <property type="evidence" value="ECO:0007669"/>
    <property type="project" value="TreeGrafter"/>
</dbReference>
<keyword evidence="4" id="KW-0472">Membrane</keyword>
<dbReference type="Pfam" id="PF06472">
    <property type="entry name" value="ABC_membrane_2"/>
    <property type="match status" value="1"/>
</dbReference>
<dbReference type="PANTHER" id="PTHR11384:SF59">
    <property type="entry name" value="LYSOSOMAL COBALAMIN TRANSPORTER ABCD4"/>
    <property type="match status" value="1"/>
</dbReference>
<organism evidence="6 7">
    <name type="scientific">Gossypium australe</name>
    <dbReference type="NCBI Taxonomy" id="47621"/>
    <lineage>
        <taxon>Eukaryota</taxon>
        <taxon>Viridiplantae</taxon>
        <taxon>Streptophyta</taxon>
        <taxon>Embryophyta</taxon>
        <taxon>Tracheophyta</taxon>
        <taxon>Spermatophyta</taxon>
        <taxon>Magnoliopsida</taxon>
        <taxon>eudicotyledons</taxon>
        <taxon>Gunneridae</taxon>
        <taxon>Pentapetalae</taxon>
        <taxon>rosids</taxon>
        <taxon>malvids</taxon>
        <taxon>Malvales</taxon>
        <taxon>Malvaceae</taxon>
        <taxon>Malvoideae</taxon>
        <taxon>Gossypium</taxon>
    </lineage>
</organism>
<reference evidence="7" key="1">
    <citation type="journal article" date="2019" name="Plant Biotechnol. J.">
        <title>Genome sequencing of the Australian wild diploid species Gossypium australe highlights disease resistance and delayed gland morphogenesis.</title>
        <authorList>
            <person name="Cai Y."/>
            <person name="Cai X."/>
            <person name="Wang Q."/>
            <person name="Wang P."/>
            <person name="Zhang Y."/>
            <person name="Cai C."/>
            <person name="Xu Y."/>
            <person name="Wang K."/>
            <person name="Zhou Z."/>
            <person name="Wang C."/>
            <person name="Geng S."/>
            <person name="Li B."/>
            <person name="Dong Q."/>
            <person name="Hou Y."/>
            <person name="Wang H."/>
            <person name="Ai P."/>
            <person name="Liu Z."/>
            <person name="Yi F."/>
            <person name="Sun M."/>
            <person name="An G."/>
            <person name="Cheng J."/>
            <person name="Zhang Y."/>
            <person name="Shi Q."/>
            <person name="Xie Y."/>
            <person name="Shi X."/>
            <person name="Chang Y."/>
            <person name="Huang F."/>
            <person name="Chen Y."/>
            <person name="Hong S."/>
            <person name="Mi L."/>
            <person name="Sun Q."/>
            <person name="Zhang L."/>
            <person name="Zhou B."/>
            <person name="Peng R."/>
            <person name="Zhang X."/>
            <person name="Liu F."/>
        </authorList>
    </citation>
    <scope>NUCLEOTIDE SEQUENCE [LARGE SCALE GENOMIC DNA]</scope>
    <source>
        <strain evidence="7">cv. PA1801</strain>
    </source>
</reference>
<evidence type="ECO:0000256" key="1">
    <source>
        <dbReference type="ARBA" id="ARBA00022448"/>
    </source>
</evidence>
<dbReference type="PANTHER" id="PTHR11384">
    <property type="entry name" value="ATP-BINDING CASSETTE, SUB-FAMILY D MEMBER"/>
    <property type="match status" value="1"/>
</dbReference>
<dbReference type="AlphaFoldDB" id="A0A5B6VY06"/>
<evidence type="ECO:0000256" key="3">
    <source>
        <dbReference type="ARBA" id="ARBA00022989"/>
    </source>
</evidence>
<dbReference type="GO" id="GO:0042760">
    <property type="term" value="P:very long-chain fatty acid catabolic process"/>
    <property type="evidence" value="ECO:0007669"/>
    <property type="project" value="TreeGrafter"/>
</dbReference>
<name>A0A5B6VY06_9ROSI</name>
<accession>A0A5B6VY06</accession>
<dbReference type="Proteomes" id="UP000325315">
    <property type="component" value="Unassembled WGS sequence"/>
</dbReference>
<dbReference type="GO" id="GO:0007031">
    <property type="term" value="P:peroxisome organization"/>
    <property type="evidence" value="ECO:0007669"/>
    <property type="project" value="TreeGrafter"/>
</dbReference>
<feature type="domain" description="ABC transmembrane type-1" evidence="5">
    <location>
        <begin position="116"/>
        <end position="214"/>
    </location>
</feature>
<keyword evidence="7" id="KW-1185">Reference proteome</keyword>
<dbReference type="GO" id="GO:0140359">
    <property type="term" value="F:ABC-type transporter activity"/>
    <property type="evidence" value="ECO:0007669"/>
    <property type="project" value="InterPro"/>
</dbReference>
<evidence type="ECO:0000256" key="4">
    <source>
        <dbReference type="ARBA" id="ARBA00023136"/>
    </source>
</evidence>
<evidence type="ECO:0000256" key="2">
    <source>
        <dbReference type="ARBA" id="ARBA00022692"/>
    </source>
</evidence>
<dbReference type="InterPro" id="IPR050835">
    <property type="entry name" value="ABC_transporter_sub-D"/>
</dbReference>
<evidence type="ECO:0000259" key="5">
    <source>
        <dbReference type="Pfam" id="PF06472"/>
    </source>
</evidence>
<dbReference type="GO" id="GO:0006635">
    <property type="term" value="P:fatty acid beta-oxidation"/>
    <property type="evidence" value="ECO:0007669"/>
    <property type="project" value="TreeGrafter"/>
</dbReference>
<evidence type="ECO:0000313" key="6">
    <source>
        <dbReference type="EMBL" id="KAA3473768.1"/>
    </source>
</evidence>
<dbReference type="GO" id="GO:0015910">
    <property type="term" value="P:long-chain fatty acid import into peroxisome"/>
    <property type="evidence" value="ECO:0007669"/>
    <property type="project" value="TreeGrafter"/>
</dbReference>
<keyword evidence="3" id="KW-1133">Transmembrane helix</keyword>
<dbReference type="OrthoDB" id="1731818at2759"/>
<dbReference type="EMBL" id="SMMG02000005">
    <property type="protein sequence ID" value="KAA3473768.1"/>
    <property type="molecule type" value="Genomic_DNA"/>
</dbReference>